<gene>
    <name evidence="1" type="ORF">ACFP50_19575</name>
</gene>
<evidence type="ECO:0000313" key="2">
    <source>
        <dbReference type="Proteomes" id="UP001596242"/>
    </source>
</evidence>
<dbReference type="Pfam" id="PF05139">
    <property type="entry name" value="Erythro_esteras"/>
    <property type="match status" value="1"/>
</dbReference>
<dbReference type="Proteomes" id="UP001596242">
    <property type="component" value="Unassembled WGS sequence"/>
</dbReference>
<keyword evidence="1" id="KW-0378">Hydrolase</keyword>
<dbReference type="PANTHER" id="PTHR31299:SF0">
    <property type="entry name" value="ESTERASE, PUTATIVE (AFU_ORTHOLOGUE AFUA_1G05850)-RELATED"/>
    <property type="match status" value="1"/>
</dbReference>
<reference evidence="2" key="1">
    <citation type="journal article" date="2019" name="Int. J. Syst. Evol. Microbiol.">
        <title>The Global Catalogue of Microorganisms (GCM) 10K type strain sequencing project: providing services to taxonomists for standard genome sequencing and annotation.</title>
        <authorList>
            <consortium name="The Broad Institute Genomics Platform"/>
            <consortium name="The Broad Institute Genome Sequencing Center for Infectious Disease"/>
            <person name="Wu L."/>
            <person name="Ma J."/>
        </authorList>
    </citation>
    <scope>NUCLEOTIDE SEQUENCE [LARGE SCALE GENOMIC DNA]</scope>
    <source>
        <strain evidence="2">JCM 12763</strain>
    </source>
</reference>
<organism evidence="1 2">
    <name type="scientific">Streptomyces pratens</name>
    <dbReference type="NCBI Taxonomy" id="887456"/>
    <lineage>
        <taxon>Bacteria</taxon>
        <taxon>Bacillati</taxon>
        <taxon>Actinomycetota</taxon>
        <taxon>Actinomycetes</taxon>
        <taxon>Kitasatosporales</taxon>
        <taxon>Streptomycetaceae</taxon>
        <taxon>Streptomyces</taxon>
    </lineage>
</organism>
<name>A0ABW1M3L3_9ACTN</name>
<evidence type="ECO:0000313" key="1">
    <source>
        <dbReference type="EMBL" id="MFC6057577.1"/>
    </source>
</evidence>
<dbReference type="PANTHER" id="PTHR31299">
    <property type="entry name" value="ESTERASE, PUTATIVE (AFU_ORTHOLOGUE AFUA_1G05850)-RELATED"/>
    <property type="match status" value="1"/>
</dbReference>
<dbReference type="Gene3D" id="3.30.1870.10">
    <property type="entry name" value="EreA-like, domain 2"/>
    <property type="match status" value="1"/>
</dbReference>
<keyword evidence="2" id="KW-1185">Reference proteome</keyword>
<dbReference type="CDD" id="cd14728">
    <property type="entry name" value="Ere-like"/>
    <property type="match status" value="1"/>
</dbReference>
<comment type="caution">
    <text evidence="1">The sequence shown here is derived from an EMBL/GenBank/DDBJ whole genome shotgun (WGS) entry which is preliminary data.</text>
</comment>
<dbReference type="EMBL" id="JBHSPT010000042">
    <property type="protein sequence ID" value="MFC6057577.1"/>
    <property type="molecule type" value="Genomic_DNA"/>
</dbReference>
<dbReference type="EC" id="3.1.1.-" evidence="1"/>
<dbReference type="SUPFAM" id="SSF159501">
    <property type="entry name" value="EreA/ChaN-like"/>
    <property type="match status" value="1"/>
</dbReference>
<proteinExistence type="predicted"/>
<dbReference type="GO" id="GO:0016787">
    <property type="term" value="F:hydrolase activity"/>
    <property type="evidence" value="ECO:0007669"/>
    <property type="project" value="UniProtKB-KW"/>
</dbReference>
<sequence length="157" mass="18104">MVHAIERSAHTLRSIEHEGSLRDLDALGLMVEGADVVGLGEATHGSRDFFRMKHRLFRYLVEEKGFRAISLELPWSSGVRINDYVVNGEGGLEDIAREEFQGSYRAWRNQDYLDLIEWMRDHNRRHPHDPVYFRLSCRMCGCSDLPGYVKHAVSCDP</sequence>
<dbReference type="RefSeq" id="WP_386399415.1">
    <property type="nucleotide sequence ID" value="NZ_JBHSPT010000042.1"/>
</dbReference>
<dbReference type="InterPro" id="IPR052036">
    <property type="entry name" value="Hydrolase/PRTase-associated"/>
</dbReference>
<protein>
    <submittedName>
        <fullName evidence="1">Erythromycin esterase family protein</fullName>
        <ecNumber evidence="1">3.1.1.-</ecNumber>
    </submittedName>
</protein>
<dbReference type="InterPro" id="IPR007815">
    <property type="entry name" value="Emycin_Estase"/>
</dbReference>
<accession>A0ABW1M3L3</accession>